<dbReference type="InterPro" id="IPR036249">
    <property type="entry name" value="Thioredoxin-like_sf"/>
</dbReference>
<accession>A0A550CIQ4</accession>
<dbReference type="CDD" id="cd03053">
    <property type="entry name" value="GST_N_Phi"/>
    <property type="match status" value="1"/>
</dbReference>
<evidence type="ECO:0000313" key="6">
    <source>
        <dbReference type="EMBL" id="TRM64614.1"/>
    </source>
</evidence>
<comment type="catalytic activity">
    <reaction evidence="3">
        <text>RX + glutathione = an S-substituted glutathione + a halide anion + H(+)</text>
        <dbReference type="Rhea" id="RHEA:16437"/>
        <dbReference type="ChEBI" id="CHEBI:15378"/>
        <dbReference type="ChEBI" id="CHEBI:16042"/>
        <dbReference type="ChEBI" id="CHEBI:17792"/>
        <dbReference type="ChEBI" id="CHEBI:57925"/>
        <dbReference type="ChEBI" id="CHEBI:90779"/>
        <dbReference type="EC" id="2.5.1.18"/>
    </reaction>
</comment>
<comment type="caution">
    <text evidence="6">The sequence shown here is derived from an EMBL/GenBank/DDBJ whole genome shotgun (WGS) entry which is preliminary data.</text>
</comment>
<sequence>MSVLTLYGHPMSTCTRRVGIILMEKKIPFKFVLVDLPKGDHKKPEYLAKQPFGQVPYLDDDGFIVYESRAICRYLCDKFPQQGTSLVPTGLKAKAMFEQAVSIEGSNFDPLVSGAAAEKVFKPMKGLKGNDDLAAALLSTLDKKLEAYEVILSKQKYLGGDEITLADLFHLPYGSILPMMGFKGLEEKPNVARWWKDISSRESWLAVKDGLKGTA</sequence>
<dbReference type="SFLD" id="SFLDG01154">
    <property type="entry name" value="Main.5:_Phi-like"/>
    <property type="match status" value="1"/>
</dbReference>
<evidence type="ECO:0000256" key="3">
    <source>
        <dbReference type="ARBA" id="ARBA00047960"/>
    </source>
</evidence>
<evidence type="ECO:0000256" key="1">
    <source>
        <dbReference type="ARBA" id="ARBA00012452"/>
    </source>
</evidence>
<dbReference type="Gene3D" id="1.20.1050.10">
    <property type="match status" value="1"/>
</dbReference>
<dbReference type="EMBL" id="VDMD01000007">
    <property type="protein sequence ID" value="TRM64614.1"/>
    <property type="molecule type" value="Genomic_DNA"/>
</dbReference>
<dbReference type="PROSITE" id="PS50405">
    <property type="entry name" value="GST_CTER"/>
    <property type="match status" value="1"/>
</dbReference>
<dbReference type="InterPro" id="IPR010987">
    <property type="entry name" value="Glutathione-S-Trfase_C-like"/>
</dbReference>
<dbReference type="PANTHER" id="PTHR43900">
    <property type="entry name" value="GLUTATHIONE S-TRANSFERASE RHO"/>
    <property type="match status" value="1"/>
</dbReference>
<keyword evidence="7" id="KW-1185">Reference proteome</keyword>
<gene>
    <name evidence="6" type="ORF">BD626DRAFT_547626</name>
</gene>
<reference evidence="6 7" key="1">
    <citation type="journal article" date="2019" name="New Phytol.">
        <title>Comparative genomics reveals unique wood-decay strategies and fruiting body development in the Schizophyllaceae.</title>
        <authorList>
            <person name="Almasi E."/>
            <person name="Sahu N."/>
            <person name="Krizsan K."/>
            <person name="Balint B."/>
            <person name="Kovacs G.M."/>
            <person name="Kiss B."/>
            <person name="Cseklye J."/>
            <person name="Drula E."/>
            <person name="Henrissat B."/>
            <person name="Nagy I."/>
            <person name="Chovatia M."/>
            <person name="Adam C."/>
            <person name="LaButti K."/>
            <person name="Lipzen A."/>
            <person name="Riley R."/>
            <person name="Grigoriev I.V."/>
            <person name="Nagy L.G."/>
        </authorList>
    </citation>
    <scope>NUCLEOTIDE SEQUENCE [LARGE SCALE GENOMIC DNA]</scope>
    <source>
        <strain evidence="6 7">NL-1724</strain>
    </source>
</reference>
<dbReference type="InterPro" id="IPR036282">
    <property type="entry name" value="Glutathione-S-Trfase_C_sf"/>
</dbReference>
<dbReference type="PROSITE" id="PS50404">
    <property type="entry name" value="GST_NTER"/>
    <property type="match status" value="1"/>
</dbReference>
<dbReference type="OrthoDB" id="249703at2759"/>
<evidence type="ECO:0000259" key="4">
    <source>
        <dbReference type="PROSITE" id="PS50404"/>
    </source>
</evidence>
<evidence type="ECO:0000313" key="7">
    <source>
        <dbReference type="Proteomes" id="UP000320762"/>
    </source>
</evidence>
<dbReference type="GO" id="GO:0006749">
    <property type="term" value="P:glutathione metabolic process"/>
    <property type="evidence" value="ECO:0007669"/>
    <property type="project" value="TreeGrafter"/>
</dbReference>
<dbReference type="Pfam" id="PF00043">
    <property type="entry name" value="GST_C"/>
    <property type="match status" value="1"/>
</dbReference>
<dbReference type="FunFam" id="3.40.30.10:FF:000016">
    <property type="entry name" value="Glutathione S-transferase F2"/>
    <property type="match status" value="1"/>
</dbReference>
<evidence type="ECO:0000256" key="2">
    <source>
        <dbReference type="ARBA" id="ARBA00022679"/>
    </source>
</evidence>
<dbReference type="GO" id="GO:0043295">
    <property type="term" value="F:glutathione binding"/>
    <property type="evidence" value="ECO:0007669"/>
    <property type="project" value="TreeGrafter"/>
</dbReference>
<dbReference type="GO" id="GO:0005737">
    <property type="term" value="C:cytoplasm"/>
    <property type="evidence" value="ECO:0007669"/>
    <property type="project" value="TreeGrafter"/>
</dbReference>
<proteinExistence type="predicted"/>
<dbReference type="Proteomes" id="UP000320762">
    <property type="component" value="Unassembled WGS sequence"/>
</dbReference>
<dbReference type="SFLD" id="SFLDS00019">
    <property type="entry name" value="Glutathione_Transferase_(cytos"/>
    <property type="match status" value="1"/>
</dbReference>
<dbReference type="Gene3D" id="3.40.30.10">
    <property type="entry name" value="Glutaredoxin"/>
    <property type="match status" value="1"/>
</dbReference>
<dbReference type="EC" id="2.5.1.18" evidence="1"/>
<dbReference type="InterPro" id="IPR004045">
    <property type="entry name" value="Glutathione_S-Trfase_N"/>
</dbReference>
<dbReference type="SUPFAM" id="SSF52833">
    <property type="entry name" value="Thioredoxin-like"/>
    <property type="match status" value="1"/>
</dbReference>
<name>A0A550CIQ4_9AGAR</name>
<dbReference type="SUPFAM" id="SSF47616">
    <property type="entry name" value="GST C-terminal domain-like"/>
    <property type="match status" value="1"/>
</dbReference>
<dbReference type="SFLD" id="SFLDG00358">
    <property type="entry name" value="Main_(cytGST)"/>
    <property type="match status" value="1"/>
</dbReference>
<dbReference type="InterPro" id="IPR004046">
    <property type="entry name" value="GST_C"/>
</dbReference>
<keyword evidence="2" id="KW-0808">Transferase</keyword>
<feature type="domain" description="GST C-terminal" evidence="5">
    <location>
        <begin position="90"/>
        <end position="215"/>
    </location>
</feature>
<organism evidence="6 7">
    <name type="scientific">Schizophyllum amplum</name>
    <dbReference type="NCBI Taxonomy" id="97359"/>
    <lineage>
        <taxon>Eukaryota</taxon>
        <taxon>Fungi</taxon>
        <taxon>Dikarya</taxon>
        <taxon>Basidiomycota</taxon>
        <taxon>Agaricomycotina</taxon>
        <taxon>Agaricomycetes</taxon>
        <taxon>Agaricomycetidae</taxon>
        <taxon>Agaricales</taxon>
        <taxon>Schizophyllaceae</taxon>
        <taxon>Schizophyllum</taxon>
    </lineage>
</organism>
<dbReference type="AlphaFoldDB" id="A0A550CIQ4"/>
<dbReference type="Pfam" id="PF13417">
    <property type="entry name" value="GST_N_3"/>
    <property type="match status" value="1"/>
</dbReference>
<dbReference type="InterPro" id="IPR040079">
    <property type="entry name" value="Glutathione_S-Trfase"/>
</dbReference>
<evidence type="ECO:0000259" key="5">
    <source>
        <dbReference type="PROSITE" id="PS50405"/>
    </source>
</evidence>
<dbReference type="PANTHER" id="PTHR43900:SF3">
    <property type="entry name" value="GLUTATHIONE S-TRANSFERASE RHO"/>
    <property type="match status" value="1"/>
</dbReference>
<dbReference type="STRING" id="97359.A0A550CIQ4"/>
<dbReference type="GO" id="GO:0004364">
    <property type="term" value="F:glutathione transferase activity"/>
    <property type="evidence" value="ECO:0007669"/>
    <property type="project" value="UniProtKB-EC"/>
</dbReference>
<feature type="domain" description="GST N-terminal" evidence="4">
    <location>
        <begin position="2"/>
        <end position="83"/>
    </location>
</feature>
<protein>
    <recommendedName>
        <fullName evidence="1">glutathione transferase</fullName>
        <ecNumber evidence="1">2.5.1.18</ecNumber>
    </recommendedName>
</protein>